<dbReference type="AlphaFoldDB" id="A0A073CWH4"/>
<proteinExistence type="predicted"/>
<dbReference type="Gene3D" id="1.20.1220.20">
    <property type="entry name" value="Uncharcterised protein PF01724"/>
    <property type="match status" value="1"/>
</dbReference>
<dbReference type="Proteomes" id="UP000027395">
    <property type="component" value="Chromosome"/>
</dbReference>
<sequence>MQKFTMVQELIDLRTCIEEQRYDQALMIIDELEGMGKQAILRNIQSYLLRLLIHLIKNQIEERLTNSWAASIRGSIREIQKLNLKDNKKSYYIQQDEWQTWLEDSLEDAIRDASVEVMNGTYTPFKLSEIVERDSILMRAQILLDLTYRYPAKELASQVDQTLIELPGGNAWKD</sequence>
<keyword evidence="2" id="KW-1185">Reference proteome</keyword>
<gene>
    <name evidence="1" type="ORF">A19Y_3556</name>
</gene>
<dbReference type="STRING" id="388467.A19Y_3556"/>
<dbReference type="eggNOG" id="ENOG502ZZYW">
    <property type="taxonomic scope" value="Bacteria"/>
</dbReference>
<reference evidence="1 2" key="1">
    <citation type="journal article" date="2014" name="Appl. Environ. Microbiol.">
        <title>Elucidation of insertion elements encoded on plasmids and in vitro construction of shuttle vectors from the toxic cyanobacterium Planktothrix.</title>
        <authorList>
            <person name="Christiansen G."/>
            <person name="Goesmann A."/>
            <person name="Kurmayer R."/>
        </authorList>
    </citation>
    <scope>NUCLEOTIDE SEQUENCE [LARGE SCALE GENOMIC DNA]</scope>
    <source>
        <strain evidence="1 2">NIVA-CYA 126/8</strain>
    </source>
</reference>
<organism evidence="1 2">
    <name type="scientific">Planktothrix agardhii (strain NIVA-CYA 126/8)</name>
    <dbReference type="NCBI Taxonomy" id="388467"/>
    <lineage>
        <taxon>Bacteria</taxon>
        <taxon>Bacillati</taxon>
        <taxon>Cyanobacteriota</taxon>
        <taxon>Cyanophyceae</taxon>
        <taxon>Oscillatoriophycideae</taxon>
        <taxon>Oscillatoriales</taxon>
        <taxon>Microcoleaceae</taxon>
        <taxon>Planktothrix</taxon>
    </lineage>
</organism>
<dbReference type="PATRIC" id="fig|388467.6.peg.3501"/>
<dbReference type="InterPro" id="IPR002636">
    <property type="entry name" value="DUF29"/>
</dbReference>
<evidence type="ECO:0000313" key="1">
    <source>
        <dbReference type="EMBL" id="KEI68315.1"/>
    </source>
</evidence>
<evidence type="ECO:0008006" key="3">
    <source>
        <dbReference type="Google" id="ProtNLM"/>
    </source>
</evidence>
<dbReference type="Pfam" id="PF01724">
    <property type="entry name" value="DUF29"/>
    <property type="match status" value="1"/>
</dbReference>
<name>A0A073CWH4_PLAA1</name>
<protein>
    <recommendedName>
        <fullName evidence="3">DUF29 domain-containing protein</fullName>
    </recommendedName>
</protein>
<accession>A0A073CWH4</accession>
<dbReference type="EMBL" id="CM002803">
    <property type="protein sequence ID" value="KEI68315.1"/>
    <property type="molecule type" value="Genomic_DNA"/>
</dbReference>
<evidence type="ECO:0000313" key="2">
    <source>
        <dbReference type="Proteomes" id="UP000027395"/>
    </source>
</evidence>
<dbReference type="PANTHER" id="PTHR34235">
    <property type="entry name" value="SLR1203 PROTEIN-RELATED"/>
    <property type="match status" value="1"/>
</dbReference>
<dbReference type="HOGENOM" id="CLU_134228_0_0_3"/>
<dbReference type="PANTHER" id="PTHR34235:SF1">
    <property type="entry name" value="SLR0416 PROTEIN"/>
    <property type="match status" value="1"/>
</dbReference>